<dbReference type="AlphaFoldDB" id="A0A917JGD7"/>
<keyword evidence="2" id="KW-0732">Signal</keyword>
<dbReference type="Pfam" id="PF07940">
    <property type="entry name" value="Hepar_II_III_C"/>
    <property type="match status" value="1"/>
</dbReference>
<feature type="domain" description="Heparinase II/III-like C-terminal" evidence="5">
    <location>
        <begin position="330"/>
        <end position="540"/>
    </location>
</feature>
<dbReference type="InterPro" id="IPR008929">
    <property type="entry name" value="Chondroitin_lyas"/>
</dbReference>
<keyword evidence="8" id="KW-1185">Reference proteome</keyword>
<feature type="domain" description="Heparin-sulfate lyase N-terminal" evidence="6">
    <location>
        <begin position="71"/>
        <end position="291"/>
    </location>
</feature>
<organism evidence="7 8">
    <name type="scientific">Enterococcus alcedinis</name>
    <dbReference type="NCBI Taxonomy" id="1274384"/>
    <lineage>
        <taxon>Bacteria</taxon>
        <taxon>Bacillati</taxon>
        <taxon>Bacillota</taxon>
        <taxon>Bacilli</taxon>
        <taxon>Lactobacillales</taxon>
        <taxon>Enterococcaceae</taxon>
        <taxon>Enterococcus</taxon>
    </lineage>
</organism>
<accession>A0A917JGD7</accession>
<evidence type="ECO:0000313" key="7">
    <source>
        <dbReference type="EMBL" id="GGI65231.1"/>
    </source>
</evidence>
<dbReference type="GO" id="GO:0016829">
    <property type="term" value="F:lyase activity"/>
    <property type="evidence" value="ECO:0007669"/>
    <property type="project" value="UniProtKB-KW"/>
</dbReference>
<evidence type="ECO:0000256" key="4">
    <source>
        <dbReference type="ARBA" id="ARBA00023239"/>
    </source>
</evidence>
<name>A0A917JGD7_9ENTE</name>
<comment type="caution">
    <text evidence="7">The sequence shown here is derived from an EMBL/GenBank/DDBJ whole genome shotgun (WGS) entry which is preliminary data.</text>
</comment>
<reference evidence="7" key="2">
    <citation type="submission" date="2020-09" db="EMBL/GenBank/DDBJ databases">
        <authorList>
            <person name="Sun Q."/>
            <person name="Sedlacek I."/>
        </authorList>
    </citation>
    <scope>NUCLEOTIDE SEQUENCE</scope>
    <source>
        <strain evidence="7">CCM 8433</strain>
    </source>
</reference>
<gene>
    <name evidence="7" type="ORF">GCM10011482_08850</name>
</gene>
<dbReference type="Gene3D" id="2.70.98.70">
    <property type="match status" value="1"/>
</dbReference>
<dbReference type="InterPro" id="IPR012480">
    <property type="entry name" value="Hepar_II_III_C"/>
</dbReference>
<evidence type="ECO:0000256" key="1">
    <source>
        <dbReference type="ARBA" id="ARBA00004418"/>
    </source>
</evidence>
<dbReference type="Pfam" id="PF16889">
    <property type="entry name" value="Hepar_II_III_N"/>
    <property type="match status" value="1"/>
</dbReference>
<dbReference type="InterPro" id="IPR031680">
    <property type="entry name" value="Hepar_II_III_N"/>
</dbReference>
<reference evidence="7" key="1">
    <citation type="journal article" date="2014" name="Int. J. Syst. Evol. Microbiol.">
        <title>Complete genome sequence of Corynebacterium casei LMG S-19264T (=DSM 44701T), isolated from a smear-ripened cheese.</title>
        <authorList>
            <consortium name="US DOE Joint Genome Institute (JGI-PGF)"/>
            <person name="Walter F."/>
            <person name="Albersmeier A."/>
            <person name="Kalinowski J."/>
            <person name="Ruckert C."/>
        </authorList>
    </citation>
    <scope>NUCLEOTIDE SEQUENCE</scope>
    <source>
        <strain evidence="7">CCM 8433</strain>
    </source>
</reference>
<evidence type="ECO:0000256" key="3">
    <source>
        <dbReference type="ARBA" id="ARBA00022764"/>
    </source>
</evidence>
<evidence type="ECO:0000259" key="5">
    <source>
        <dbReference type="Pfam" id="PF07940"/>
    </source>
</evidence>
<evidence type="ECO:0000259" key="6">
    <source>
        <dbReference type="Pfam" id="PF16889"/>
    </source>
</evidence>
<sequence length="631" mass="74178">MNFEKIAQYNYLFFENQVIEQEVNKNNSFFETILNRGEFLKEGKIIFDDPMDMEAVRTPYDLCLAHLLESPNGDPEWCYMVSRNGYLVDLGILFAYTKDEVYFELWKKLLFTFIDWQEKSPHVWRSLDVGLRLNNWMKSFVYFSDLEHRLSANEKKQLKEAVLKQIIFLKDHFPTKNYLSNWGVLAVTGILATSQLLPGLVSSEVEKWGWTTLTEAFKLQFFDDGIHWEQSPLYHHQVLMCAWQLWLNSIYLALPFSQEIEHILRRGIQSSIYYCDQKYYLLPLHDSDAVDFTYVYNLYSLSGFLEIEIEQNPGVFYVGNKIKRQKRKPLPSLFRTGESGFLAYKDSNVYLTLFNGRHGSGHGHASLGSLTFTYQGNTIITDPGRYTYQEKSLRVHLKEEFSHSSLIIDEIPLTRITSSWTYESMAEPLYHRSIENKEQVIFEVGWKGRFNGKLVIFKRKIIYFKLFTVLIIVNTSECIGDHFLTTRYQLDEKIIPELDGRGIYLTGSPFVLQHSTESMPSINDKIGSKKYNEKNSYKELTFQQKFQDELLSYEYLYPKGKILIEKIDCYQNNQTNFCPDIFYFGLRLTHLAGKYSNEYYHSARDTYLGDKLYLSECGRLLYGKDKLYVKR</sequence>
<dbReference type="SUPFAM" id="SSF48230">
    <property type="entry name" value="Chondroitin AC/alginate lyase"/>
    <property type="match status" value="1"/>
</dbReference>
<keyword evidence="3" id="KW-0574">Periplasm</keyword>
<keyword evidence="4" id="KW-0456">Lyase</keyword>
<evidence type="ECO:0000313" key="8">
    <source>
        <dbReference type="Proteomes" id="UP000622610"/>
    </source>
</evidence>
<dbReference type="Gene3D" id="1.50.10.100">
    <property type="entry name" value="Chondroitin AC/alginate lyase"/>
    <property type="match status" value="1"/>
</dbReference>
<proteinExistence type="predicted"/>
<comment type="subcellular location">
    <subcellularLocation>
        <location evidence="1">Periplasm</location>
    </subcellularLocation>
</comment>
<dbReference type="EMBL" id="BMDT01000002">
    <property type="protein sequence ID" value="GGI65231.1"/>
    <property type="molecule type" value="Genomic_DNA"/>
</dbReference>
<evidence type="ECO:0000256" key="2">
    <source>
        <dbReference type="ARBA" id="ARBA00022729"/>
    </source>
</evidence>
<dbReference type="PANTHER" id="PTHR39210:SF1">
    <property type="entry name" value="HEPARIN-SULFATE LYASE"/>
    <property type="match status" value="1"/>
</dbReference>
<dbReference type="RefSeq" id="WP_188367065.1">
    <property type="nucleotide sequence ID" value="NZ_BMDT01000002.1"/>
</dbReference>
<dbReference type="PANTHER" id="PTHR39210">
    <property type="entry name" value="HEPARIN-SULFATE LYASE"/>
    <property type="match status" value="1"/>
</dbReference>
<dbReference type="Proteomes" id="UP000622610">
    <property type="component" value="Unassembled WGS sequence"/>
</dbReference>
<dbReference type="GO" id="GO:0042597">
    <property type="term" value="C:periplasmic space"/>
    <property type="evidence" value="ECO:0007669"/>
    <property type="project" value="UniProtKB-SubCell"/>
</dbReference>
<protein>
    <submittedName>
        <fullName evidence="7">Heparinase</fullName>
    </submittedName>
</protein>